<comment type="caution">
    <text evidence="3">The sequence shown here is derived from an EMBL/GenBank/DDBJ whole genome shotgun (WGS) entry which is preliminary data.</text>
</comment>
<feature type="compositionally biased region" description="Basic and acidic residues" evidence="1">
    <location>
        <begin position="71"/>
        <end position="116"/>
    </location>
</feature>
<evidence type="ECO:0008006" key="5">
    <source>
        <dbReference type="Google" id="ProtNLM"/>
    </source>
</evidence>
<feature type="region of interest" description="Disordered" evidence="1">
    <location>
        <begin position="71"/>
        <end position="133"/>
    </location>
</feature>
<dbReference type="Proteomes" id="UP000638648">
    <property type="component" value="Unassembled WGS sequence"/>
</dbReference>
<keyword evidence="4" id="KW-1185">Reference proteome</keyword>
<name>A0A927MN01_9ACTN</name>
<feature type="compositionally biased region" description="Basic and acidic residues" evidence="1">
    <location>
        <begin position="37"/>
        <end position="49"/>
    </location>
</feature>
<proteinExistence type="predicted"/>
<dbReference type="EMBL" id="JADBEM010000001">
    <property type="protein sequence ID" value="MBE1603236.1"/>
    <property type="molecule type" value="Genomic_DNA"/>
</dbReference>
<protein>
    <recommendedName>
        <fullName evidence="5">MYXO-CTERM domain-containing protein</fullName>
    </recommendedName>
</protein>
<feature type="region of interest" description="Disordered" evidence="1">
    <location>
        <begin position="30"/>
        <end position="49"/>
    </location>
</feature>
<sequence>MGIRKTFGVRVGAAVVAAGLVTVVAPTAAMADGGDANGHDRRVVADRPIMDKDKKDAKYDDLMDCIKAAREAKAADGKDRGDKAAEEGKDRGDKAAEEGKDRRGDKAAAGKDDRRGWVMGPNTGGGSTASDKADCKYIAKPGPGTGDGSTATGGAGSATAVGGALLGLALTAGIVVLRRRNDGAAAA</sequence>
<evidence type="ECO:0000256" key="2">
    <source>
        <dbReference type="SAM" id="SignalP"/>
    </source>
</evidence>
<evidence type="ECO:0000256" key="1">
    <source>
        <dbReference type="SAM" id="MobiDB-lite"/>
    </source>
</evidence>
<feature type="chain" id="PRO_5037150181" description="MYXO-CTERM domain-containing protein" evidence="2">
    <location>
        <begin position="32"/>
        <end position="187"/>
    </location>
</feature>
<evidence type="ECO:0000313" key="4">
    <source>
        <dbReference type="Proteomes" id="UP000638648"/>
    </source>
</evidence>
<dbReference type="RefSeq" id="WP_192748112.1">
    <property type="nucleotide sequence ID" value="NZ_BAABJL010000055.1"/>
</dbReference>
<reference evidence="3" key="1">
    <citation type="submission" date="2020-10" db="EMBL/GenBank/DDBJ databases">
        <title>Sequencing the genomes of 1000 actinobacteria strains.</title>
        <authorList>
            <person name="Klenk H.-P."/>
        </authorList>
    </citation>
    <scope>NUCLEOTIDE SEQUENCE</scope>
    <source>
        <strain evidence="3">DSM 45354</strain>
    </source>
</reference>
<gene>
    <name evidence="3" type="ORF">HEB94_000084</name>
</gene>
<dbReference type="AlphaFoldDB" id="A0A927MN01"/>
<keyword evidence="2" id="KW-0732">Signal</keyword>
<feature type="signal peptide" evidence="2">
    <location>
        <begin position="1"/>
        <end position="31"/>
    </location>
</feature>
<evidence type="ECO:0000313" key="3">
    <source>
        <dbReference type="EMBL" id="MBE1603236.1"/>
    </source>
</evidence>
<organism evidence="3 4">
    <name type="scientific">Actinopolymorpha pittospori</name>
    <dbReference type="NCBI Taxonomy" id="648752"/>
    <lineage>
        <taxon>Bacteria</taxon>
        <taxon>Bacillati</taxon>
        <taxon>Actinomycetota</taxon>
        <taxon>Actinomycetes</taxon>
        <taxon>Propionibacteriales</taxon>
        <taxon>Actinopolymorphaceae</taxon>
        <taxon>Actinopolymorpha</taxon>
    </lineage>
</organism>
<accession>A0A927MN01</accession>